<dbReference type="EMBL" id="HBFQ01045820">
    <property type="protein sequence ID" value="CAD8858238.1"/>
    <property type="molecule type" value="Transcribed_RNA"/>
</dbReference>
<feature type="transmembrane region" description="Helical" evidence="1">
    <location>
        <begin position="37"/>
        <end position="63"/>
    </location>
</feature>
<accession>A0A7S1ALG1</accession>
<dbReference type="AlphaFoldDB" id="A0A7S1ALG1"/>
<protein>
    <submittedName>
        <fullName evidence="2">Uncharacterized protein</fullName>
    </submittedName>
</protein>
<proteinExistence type="predicted"/>
<keyword evidence="1" id="KW-1133">Transmembrane helix</keyword>
<organism evidence="2">
    <name type="scientific">Noctiluca scintillans</name>
    <name type="common">Sea sparkle</name>
    <name type="synonym">Red tide dinoflagellate</name>
    <dbReference type="NCBI Taxonomy" id="2966"/>
    <lineage>
        <taxon>Eukaryota</taxon>
        <taxon>Sar</taxon>
        <taxon>Alveolata</taxon>
        <taxon>Dinophyceae</taxon>
        <taxon>Noctilucales</taxon>
        <taxon>Noctilucaceae</taxon>
        <taxon>Noctiluca</taxon>
    </lineage>
</organism>
<sequence length="126" mass="13571">MLDLRSATVVALTVAARAVTSTTTTATTTDGGGWPWWAWFLLMLGICCCLALFCGIPGGFAWASGSKRKEQRAADFVRPVPLQTPVITTVPIERQPQRVPFPPAVLSRDIAYVTTAPFAQGVSRAY</sequence>
<evidence type="ECO:0000313" key="2">
    <source>
        <dbReference type="EMBL" id="CAD8858238.1"/>
    </source>
</evidence>
<reference evidence="2" key="1">
    <citation type="submission" date="2021-01" db="EMBL/GenBank/DDBJ databases">
        <authorList>
            <person name="Corre E."/>
            <person name="Pelletier E."/>
            <person name="Niang G."/>
            <person name="Scheremetjew M."/>
            <person name="Finn R."/>
            <person name="Kale V."/>
            <person name="Holt S."/>
            <person name="Cochrane G."/>
            <person name="Meng A."/>
            <person name="Brown T."/>
            <person name="Cohen L."/>
        </authorList>
    </citation>
    <scope>NUCLEOTIDE SEQUENCE</scope>
</reference>
<keyword evidence="1" id="KW-0472">Membrane</keyword>
<gene>
    <name evidence="2" type="ORF">NSCI0253_LOCUS32591</name>
</gene>
<keyword evidence="1" id="KW-0812">Transmembrane</keyword>
<evidence type="ECO:0000256" key="1">
    <source>
        <dbReference type="SAM" id="Phobius"/>
    </source>
</evidence>
<name>A0A7S1ALG1_NOCSC</name>